<feature type="domain" description="6-hydroxymethylpterin diphosphokinase MptE-like" evidence="1">
    <location>
        <begin position="231"/>
        <end position="401"/>
    </location>
</feature>
<feature type="domain" description="Glycosyltransferase Maf N-terminal" evidence="2">
    <location>
        <begin position="29"/>
        <end position="208"/>
    </location>
</feature>
<organism evidence="3 4">
    <name type="scientific">Pseudoalteromonas luteoviolacea</name>
    <dbReference type="NCBI Taxonomy" id="43657"/>
    <lineage>
        <taxon>Bacteria</taxon>
        <taxon>Pseudomonadati</taxon>
        <taxon>Pseudomonadota</taxon>
        <taxon>Gammaproteobacteria</taxon>
        <taxon>Alteromonadales</taxon>
        <taxon>Pseudoalteromonadaceae</taxon>
        <taxon>Pseudoalteromonas</taxon>
    </lineage>
</organism>
<evidence type="ECO:0000313" key="4">
    <source>
        <dbReference type="Proteomes" id="UP000031327"/>
    </source>
</evidence>
<evidence type="ECO:0000313" key="3">
    <source>
        <dbReference type="EMBL" id="KID56317.1"/>
    </source>
</evidence>
<gene>
    <name evidence="3" type="ORF">JF50_18915</name>
</gene>
<proteinExistence type="predicted"/>
<dbReference type="PANTHER" id="PTHR41786">
    <property type="entry name" value="MOTILITY ACCESSORY FACTOR MAF"/>
    <property type="match status" value="1"/>
</dbReference>
<dbReference type="Proteomes" id="UP000031327">
    <property type="component" value="Unassembled WGS sequence"/>
</dbReference>
<accession>A0A0C1QMM7</accession>
<dbReference type="InterPro" id="IPR002826">
    <property type="entry name" value="MptE-like"/>
</dbReference>
<evidence type="ECO:0000259" key="1">
    <source>
        <dbReference type="Pfam" id="PF01973"/>
    </source>
</evidence>
<dbReference type="PANTHER" id="PTHR41786:SF1">
    <property type="entry name" value="6-HYDROXYMETHYLPTERIN DIPHOSPHOKINASE MPTE-LIKE DOMAIN-CONTAINING PROTEIN"/>
    <property type="match status" value="1"/>
</dbReference>
<dbReference type="Pfam" id="PF20157">
    <property type="entry name" value="Maf_flag10_N"/>
    <property type="match status" value="1"/>
</dbReference>
<comment type="caution">
    <text evidence="3">The sequence shown here is derived from an EMBL/GenBank/DDBJ whole genome shotgun (WGS) entry which is preliminary data.</text>
</comment>
<name>A0A0C1QMM7_9GAMM</name>
<dbReference type="EMBL" id="JWIC01000007">
    <property type="protein sequence ID" value="KID56317.1"/>
    <property type="molecule type" value="Genomic_DNA"/>
</dbReference>
<sequence length="614" mass="69610">MDIVRKNYLFLEEHLPPYLLKQIHDLSEKEVNAFQQDFYGSEVRKCCEAQASLFLKHPSHLRMNFTTIEGRDYAHQICINNLNVAAKKLGCQPASKPQRGTLVVLGVGSGLHISKLLNAIRYTDVVIIEPNAVQFAMASKHVDLAQIKHECEKRQGSFTILSLDSFEAFNQAFRQLMVKLGSHLIVDISVYRHYSTPTFDQIFEQFKQWRNNFASMWGFLEDELVGLKHGLINNQNEGVKSYTNILKAHQKASAVIVGTGPSLDQNIAHLQTIKDQVIVVSCGTSLSTLLKVGIIPDFHIEMERVLETYYLKESELSDPRLENTVLVTLSTVYPKLIERFKHKIVFAKGNDVGAEIYANTDHPVQPLYHCNPTVTNMAATAFQRMGIRNLVLLGCDYGYADPNEHHSKLSGYFDKSSDLSLARFNAELKVAGNFREYVFTSRVFNEARIAQERLLKINPELNVLNASDGAFIQGTTAVQFEDLLFQPVAKDEILHKVITYNEAYKFVHTANWKAINNCMEQVQNLHQKLTTSTSIESILEVVNQFIFQLHSNQNDKVSKLLLSGSLKYTVATISSHINHLSKDKWPEYERIVRNELDSMCDVVIAKLSLQSNVN</sequence>
<evidence type="ECO:0008006" key="5">
    <source>
        <dbReference type="Google" id="ProtNLM"/>
    </source>
</evidence>
<dbReference type="AlphaFoldDB" id="A0A0C1QMM7"/>
<dbReference type="Pfam" id="PF01973">
    <property type="entry name" value="MptE-like"/>
    <property type="match status" value="1"/>
</dbReference>
<dbReference type="InterPro" id="IPR045376">
    <property type="entry name" value="Maf_N"/>
</dbReference>
<protein>
    <recommendedName>
        <fullName evidence="5">Motility associated factor glycosyltransferase family protein</fullName>
    </recommendedName>
</protein>
<dbReference type="RefSeq" id="WP_039610889.1">
    <property type="nucleotide sequence ID" value="NZ_JWIC01000007.1"/>
</dbReference>
<reference evidence="3 4" key="1">
    <citation type="submission" date="2014-12" db="EMBL/GenBank/DDBJ databases">
        <title>Draft Genome Sequence of Pseudoalteromonas luteoviolacea HI1.</title>
        <authorList>
            <person name="Asahina A.Y."/>
            <person name="Hadfield M.G."/>
        </authorList>
    </citation>
    <scope>NUCLEOTIDE SEQUENCE [LARGE SCALE GENOMIC DNA]</scope>
    <source>
        <strain evidence="3 4">HI1</strain>
    </source>
</reference>
<evidence type="ECO:0000259" key="2">
    <source>
        <dbReference type="Pfam" id="PF20157"/>
    </source>
</evidence>
<dbReference type="OrthoDB" id="7254531at2"/>